<reference evidence="2 3" key="1">
    <citation type="journal article" date="2017" name="Nat. Ecol. Evol.">
        <title>Scallop genome provides insights into evolution of bilaterian karyotype and development.</title>
        <authorList>
            <person name="Wang S."/>
            <person name="Zhang J."/>
            <person name="Jiao W."/>
            <person name="Li J."/>
            <person name="Xun X."/>
            <person name="Sun Y."/>
            <person name="Guo X."/>
            <person name="Huan P."/>
            <person name="Dong B."/>
            <person name="Zhang L."/>
            <person name="Hu X."/>
            <person name="Sun X."/>
            <person name="Wang J."/>
            <person name="Zhao C."/>
            <person name="Wang Y."/>
            <person name="Wang D."/>
            <person name="Huang X."/>
            <person name="Wang R."/>
            <person name="Lv J."/>
            <person name="Li Y."/>
            <person name="Zhang Z."/>
            <person name="Liu B."/>
            <person name="Lu W."/>
            <person name="Hui Y."/>
            <person name="Liang J."/>
            <person name="Zhou Z."/>
            <person name="Hou R."/>
            <person name="Li X."/>
            <person name="Liu Y."/>
            <person name="Li H."/>
            <person name="Ning X."/>
            <person name="Lin Y."/>
            <person name="Zhao L."/>
            <person name="Xing Q."/>
            <person name="Dou J."/>
            <person name="Li Y."/>
            <person name="Mao J."/>
            <person name="Guo H."/>
            <person name="Dou H."/>
            <person name="Li T."/>
            <person name="Mu C."/>
            <person name="Jiang W."/>
            <person name="Fu Q."/>
            <person name="Fu X."/>
            <person name="Miao Y."/>
            <person name="Liu J."/>
            <person name="Yu Q."/>
            <person name="Li R."/>
            <person name="Liao H."/>
            <person name="Li X."/>
            <person name="Kong Y."/>
            <person name="Jiang Z."/>
            <person name="Chourrout D."/>
            <person name="Li R."/>
            <person name="Bao Z."/>
        </authorList>
    </citation>
    <scope>NUCLEOTIDE SEQUENCE [LARGE SCALE GENOMIC DNA]</scope>
    <source>
        <strain evidence="2 3">PY_sf001</strain>
    </source>
</reference>
<gene>
    <name evidence="2" type="ORF">KP79_PYT23606</name>
</gene>
<name>A0A210Q927_MIZYE</name>
<dbReference type="OrthoDB" id="6104116at2759"/>
<keyword evidence="1" id="KW-0812">Transmembrane</keyword>
<sequence>MADCISNLLRAKILTLTGIMYGLCSLACVLSALLPFWFVLNVDLTIQDDRQTVPRSINSGLFFMDESRFINMMMLDKIDNQGLVPPMLRMAQLLYLLGSLGMIVCCATTFLLACRKYASTTGELCLAVATTPLTICLLTSIILVFLSVIADTQAEWHGLPVPDYQPNRFGFYKVLISVPDVSINYGTYIACIGVFFSILGTVCMWIQACCTCREYHDTRYHMLREVPDLGSSPIPGKLNHSAFANIGYTKTNPGEINI</sequence>
<keyword evidence="3" id="KW-1185">Reference proteome</keyword>
<organism evidence="2 3">
    <name type="scientific">Mizuhopecten yessoensis</name>
    <name type="common">Japanese scallop</name>
    <name type="synonym">Patinopecten yessoensis</name>
    <dbReference type="NCBI Taxonomy" id="6573"/>
    <lineage>
        <taxon>Eukaryota</taxon>
        <taxon>Metazoa</taxon>
        <taxon>Spiralia</taxon>
        <taxon>Lophotrochozoa</taxon>
        <taxon>Mollusca</taxon>
        <taxon>Bivalvia</taxon>
        <taxon>Autobranchia</taxon>
        <taxon>Pteriomorphia</taxon>
        <taxon>Pectinida</taxon>
        <taxon>Pectinoidea</taxon>
        <taxon>Pectinidae</taxon>
        <taxon>Mizuhopecten</taxon>
    </lineage>
</organism>
<evidence type="ECO:0000313" key="3">
    <source>
        <dbReference type="Proteomes" id="UP000242188"/>
    </source>
</evidence>
<keyword evidence="1" id="KW-1133">Transmembrane helix</keyword>
<feature type="transmembrane region" description="Helical" evidence="1">
    <location>
        <begin position="20"/>
        <end position="40"/>
    </location>
</feature>
<dbReference type="Proteomes" id="UP000242188">
    <property type="component" value="Unassembled WGS sequence"/>
</dbReference>
<comment type="caution">
    <text evidence="2">The sequence shown here is derived from an EMBL/GenBank/DDBJ whole genome shotgun (WGS) entry which is preliminary data.</text>
</comment>
<dbReference type="AlphaFoldDB" id="A0A210Q927"/>
<accession>A0A210Q927</accession>
<feature type="transmembrane region" description="Helical" evidence="1">
    <location>
        <begin position="185"/>
        <end position="206"/>
    </location>
</feature>
<proteinExistence type="predicted"/>
<dbReference type="Gene3D" id="1.20.140.150">
    <property type="match status" value="1"/>
</dbReference>
<feature type="transmembrane region" description="Helical" evidence="1">
    <location>
        <begin position="93"/>
        <end position="112"/>
    </location>
</feature>
<evidence type="ECO:0000313" key="2">
    <source>
        <dbReference type="EMBL" id="OWF45189.1"/>
    </source>
</evidence>
<dbReference type="EMBL" id="NEDP02004556">
    <property type="protein sequence ID" value="OWF45189.1"/>
    <property type="molecule type" value="Genomic_DNA"/>
</dbReference>
<protein>
    <submittedName>
        <fullName evidence="2">Uncharacterized protein</fullName>
    </submittedName>
</protein>
<feature type="transmembrane region" description="Helical" evidence="1">
    <location>
        <begin position="124"/>
        <end position="150"/>
    </location>
</feature>
<evidence type="ECO:0000256" key="1">
    <source>
        <dbReference type="SAM" id="Phobius"/>
    </source>
</evidence>
<keyword evidence="1" id="KW-0472">Membrane</keyword>